<feature type="transmembrane region" description="Helical" evidence="2">
    <location>
        <begin position="434"/>
        <end position="454"/>
    </location>
</feature>
<feature type="coiled-coil region" evidence="1">
    <location>
        <begin position="400"/>
        <end position="427"/>
    </location>
</feature>
<evidence type="ECO:0000256" key="1">
    <source>
        <dbReference type="SAM" id="Coils"/>
    </source>
</evidence>
<accession>A0A2N6SLR6</accession>
<dbReference type="OrthoDB" id="9764467at2"/>
<dbReference type="Gene3D" id="3.40.50.300">
    <property type="entry name" value="P-loop containing nucleotide triphosphate hydrolases"/>
    <property type="match status" value="2"/>
</dbReference>
<keyword evidence="5" id="KW-1185">Reference proteome</keyword>
<keyword evidence="2" id="KW-1133">Transmembrane helix</keyword>
<gene>
    <name evidence="4" type="ORF">CJ205_06745</name>
</gene>
<reference evidence="4 5" key="1">
    <citation type="submission" date="2017-09" db="EMBL/GenBank/DDBJ databases">
        <title>Bacterial strain isolated from the female urinary microbiota.</title>
        <authorList>
            <person name="Thomas-White K."/>
            <person name="Kumar N."/>
            <person name="Forster S."/>
            <person name="Putonti C."/>
            <person name="Lawley T."/>
            <person name="Wolfe A.J."/>
        </authorList>
    </citation>
    <scope>NUCLEOTIDE SEQUENCE [LARGE SCALE GENOMIC DNA]</scope>
    <source>
        <strain evidence="4 5">UMB0852</strain>
    </source>
</reference>
<feature type="coiled-coil region" evidence="1">
    <location>
        <begin position="179"/>
        <end position="230"/>
    </location>
</feature>
<evidence type="ECO:0000313" key="4">
    <source>
        <dbReference type="EMBL" id="PMC57993.1"/>
    </source>
</evidence>
<dbReference type="Pfam" id="PF13514">
    <property type="entry name" value="AAA_27"/>
    <property type="match status" value="1"/>
</dbReference>
<feature type="coiled-coil region" evidence="1">
    <location>
        <begin position="270"/>
        <end position="358"/>
    </location>
</feature>
<comment type="caution">
    <text evidence="4">The sequence shown here is derived from an EMBL/GenBank/DDBJ whole genome shotgun (WGS) entry which is preliminary data.</text>
</comment>
<dbReference type="PANTHER" id="PTHR41259">
    <property type="entry name" value="DOUBLE-STRAND BREAK REPAIR RAD50 ATPASE, PUTATIVE-RELATED"/>
    <property type="match status" value="1"/>
</dbReference>
<sequence length="934" mass="109191">MKIKVLDIYGYGKWVNQRFDLDEALQIFYGENEAGKSTLQSFIKSVLFGFPRRGANRNNYEPKQSEAYGGRILLEETDYGAVWVERTSKGLKITDDEDQMLPEKTLQHILGGLDEKLFDSFYSFNLQNLQELANVGSEQLNEFFLSIGTVGSDQFLKVARQLEKESDDLYRPRAMKRPLNQLLTDYKKSAQEVEEAKASVGEYNKLQDQYQKITKEIDHLDEQIQDLESKWLNNENLTTRYEAYLQYQGTKRALDQLVWTPMPDDALDTLNHHLNNNEHLKEETIQLEERLFQLQHQLEQLTRLNWANNHKHKRRLWFEETNHIKDVQNKIEMLQQRIEEQKTTMEQLARRGQFYEDKVENTKEYQKEVEKGLDLQARKKETDQAIESLEMEQQLVFNQRKEQQEHSAALRQQLVRLEHQKQIQEAQLEENTSLTHYTVGGGLAAFGLVLLIIGLIKSSGWLLLVFAALFMVAGASHLIYIYQNHRQYLADSTLEDIDRKVSDLHHEEEKYLENAQLLTQQLSEGDTLLESYQQQLKEIHQKQAAWLEAIGFYPTADPQMILTYQPVEQYFEADDLLKELEQDLEQLEFEVIKWRENLVELLERFPGDDSKTRPLIRHVEEVEASLVKETLAAERLEEQMSTSNQRLAQIKRQIEENDDVIQSLYNETNSANERIFRQKVADNQRINELNRSLSLYEEQIKGYEEELKAIETKQALIAQRGSLEDQMNELKQTRAPLQSEQATLAVQIEQLERDGTYQEKIQALENKKSDIKAMIFEWGQKRIAMELINETLRGGIDNPLPEMNEMADKIFETLSQGRYVKINLNKNGIKVRQFSDVLFEPHELSQGTLEQLYVALRLAFVMSARHMVKMPLIIDDAFVNFDETRRKAVYQLLKEMSVKQQILFFTFDPLAKEVLSNESTIDLKVDQGLLEREG</sequence>
<evidence type="ECO:0000259" key="3">
    <source>
        <dbReference type="Pfam" id="PF13514"/>
    </source>
</evidence>
<feature type="domain" description="YhaN AAA" evidence="3">
    <location>
        <begin position="1"/>
        <end position="199"/>
    </location>
</feature>
<dbReference type="PANTHER" id="PTHR41259:SF1">
    <property type="entry name" value="DOUBLE-STRAND BREAK REPAIR RAD50 ATPASE, PUTATIVE-RELATED"/>
    <property type="match status" value="1"/>
</dbReference>
<proteinExistence type="predicted"/>
<dbReference type="RefSeq" id="WP_102227975.1">
    <property type="nucleotide sequence ID" value="NZ_PNFY01000030.1"/>
</dbReference>
<feature type="coiled-coil region" evidence="1">
    <location>
        <begin position="570"/>
        <end position="733"/>
    </location>
</feature>
<dbReference type="AlphaFoldDB" id="A0A2N6SLR6"/>
<protein>
    <recommendedName>
        <fullName evidence="3">YhaN AAA domain-containing protein</fullName>
    </recommendedName>
</protein>
<keyword evidence="2" id="KW-0472">Membrane</keyword>
<evidence type="ECO:0000313" key="5">
    <source>
        <dbReference type="Proteomes" id="UP000235682"/>
    </source>
</evidence>
<dbReference type="SUPFAM" id="SSF52540">
    <property type="entry name" value="P-loop containing nucleoside triphosphate hydrolases"/>
    <property type="match status" value="1"/>
</dbReference>
<feature type="transmembrane region" description="Helical" evidence="2">
    <location>
        <begin position="461"/>
        <end position="482"/>
    </location>
</feature>
<organism evidence="4 5">
    <name type="scientific">Dolosicoccus paucivorans</name>
    <dbReference type="NCBI Taxonomy" id="84521"/>
    <lineage>
        <taxon>Bacteria</taxon>
        <taxon>Bacillati</taxon>
        <taxon>Bacillota</taxon>
        <taxon>Bacilli</taxon>
        <taxon>Lactobacillales</taxon>
        <taxon>Aerococcaceae</taxon>
        <taxon>Dolosicoccus</taxon>
    </lineage>
</organism>
<keyword evidence="2" id="KW-0812">Transmembrane</keyword>
<evidence type="ECO:0000256" key="2">
    <source>
        <dbReference type="SAM" id="Phobius"/>
    </source>
</evidence>
<name>A0A2N6SLR6_9LACT</name>
<dbReference type="Proteomes" id="UP000235682">
    <property type="component" value="Unassembled WGS sequence"/>
</dbReference>
<keyword evidence="1" id="KW-0175">Coiled coil</keyword>
<dbReference type="InterPro" id="IPR027417">
    <property type="entry name" value="P-loop_NTPase"/>
</dbReference>
<dbReference type="InterPro" id="IPR038734">
    <property type="entry name" value="YhaN_AAA"/>
</dbReference>
<dbReference type="EMBL" id="PNHE01000031">
    <property type="protein sequence ID" value="PMC57993.1"/>
    <property type="molecule type" value="Genomic_DNA"/>
</dbReference>
<dbReference type="STRING" id="84521.SAMN04487994_10423"/>